<comment type="caution">
    <text evidence="1">The sequence shown here is derived from an EMBL/GenBank/DDBJ whole genome shotgun (WGS) entry which is preliminary data.</text>
</comment>
<sequence length="224" mass="25340">MKNSGLLQVISKKSPTSNPKSFIEDEMIMDLLFDTVINTGNFQDVFELSFRIVSEYKLGPYNDLPMNELLITKTLMCYTSPKFYESSERELLGQSALKFITNAGYQYNDALLSYSSDLIKAMIRVAGYSGEKEILAFISQNVKSDFNSHEFALELAIANVYCQNFEYPREVYLYFLRNDPDKAQLVELSRALAVGCFNRNKKPACKAFGAYLGISGVMYNSVSV</sequence>
<dbReference type="EMBL" id="MBFS01000035">
    <property type="protein sequence ID" value="PVV05138.1"/>
    <property type="molecule type" value="Genomic_DNA"/>
</dbReference>
<protein>
    <submittedName>
        <fullName evidence="1">Uncharacterized protein</fullName>
    </submittedName>
</protein>
<gene>
    <name evidence="1" type="ORF">BB560_000346</name>
</gene>
<name>A0A2T9ZKM2_9FUNG</name>
<dbReference type="Proteomes" id="UP000245609">
    <property type="component" value="Unassembled WGS sequence"/>
</dbReference>
<organism evidence="1 2">
    <name type="scientific">Smittium megazygosporum</name>
    <dbReference type="NCBI Taxonomy" id="133381"/>
    <lineage>
        <taxon>Eukaryota</taxon>
        <taxon>Fungi</taxon>
        <taxon>Fungi incertae sedis</taxon>
        <taxon>Zoopagomycota</taxon>
        <taxon>Kickxellomycotina</taxon>
        <taxon>Harpellomycetes</taxon>
        <taxon>Harpellales</taxon>
        <taxon>Legeriomycetaceae</taxon>
        <taxon>Smittium</taxon>
    </lineage>
</organism>
<dbReference type="AlphaFoldDB" id="A0A2T9ZKM2"/>
<evidence type="ECO:0000313" key="1">
    <source>
        <dbReference type="EMBL" id="PVV05138.1"/>
    </source>
</evidence>
<evidence type="ECO:0000313" key="2">
    <source>
        <dbReference type="Proteomes" id="UP000245609"/>
    </source>
</evidence>
<reference evidence="1 2" key="1">
    <citation type="journal article" date="2018" name="MBio">
        <title>Comparative Genomics Reveals the Core Gene Toolbox for the Fungus-Insect Symbiosis.</title>
        <authorList>
            <person name="Wang Y."/>
            <person name="Stata M."/>
            <person name="Wang W."/>
            <person name="Stajich J.E."/>
            <person name="White M.M."/>
            <person name="Moncalvo J.M."/>
        </authorList>
    </citation>
    <scope>NUCLEOTIDE SEQUENCE [LARGE SCALE GENOMIC DNA]</scope>
    <source>
        <strain evidence="1 2">SC-DP-2</strain>
    </source>
</reference>
<proteinExistence type="predicted"/>
<accession>A0A2T9ZKM2</accession>
<keyword evidence="2" id="KW-1185">Reference proteome</keyword>